<dbReference type="GO" id="GO:0022857">
    <property type="term" value="F:transmembrane transporter activity"/>
    <property type="evidence" value="ECO:0007669"/>
    <property type="project" value="InterPro"/>
</dbReference>
<evidence type="ECO:0000256" key="3">
    <source>
        <dbReference type="ARBA" id="ARBA00022448"/>
    </source>
</evidence>
<feature type="transmembrane region" description="Helical" evidence="8">
    <location>
        <begin position="137"/>
        <end position="155"/>
    </location>
</feature>
<dbReference type="PANTHER" id="PTHR30472:SF24">
    <property type="entry name" value="FERRIC ENTEROBACTIN TRANSPORT SYSTEM PERMEASE PROTEIN FEPG"/>
    <property type="match status" value="1"/>
</dbReference>
<organism evidence="9 10">
    <name type="scientific">Luteipulveratus mongoliensis</name>
    <dbReference type="NCBI Taxonomy" id="571913"/>
    <lineage>
        <taxon>Bacteria</taxon>
        <taxon>Bacillati</taxon>
        <taxon>Actinomycetota</taxon>
        <taxon>Actinomycetes</taxon>
        <taxon>Micrococcales</taxon>
        <taxon>Dermacoccaceae</taxon>
        <taxon>Luteipulveratus</taxon>
    </lineage>
</organism>
<keyword evidence="4" id="KW-1003">Cell membrane</keyword>
<evidence type="ECO:0000256" key="8">
    <source>
        <dbReference type="SAM" id="Phobius"/>
    </source>
</evidence>
<dbReference type="CDD" id="cd06550">
    <property type="entry name" value="TM_ABC_iron-siderophores_like"/>
    <property type="match status" value="1"/>
</dbReference>
<feature type="transmembrane region" description="Helical" evidence="8">
    <location>
        <begin position="28"/>
        <end position="47"/>
    </location>
</feature>
<evidence type="ECO:0008006" key="11">
    <source>
        <dbReference type="Google" id="ProtNLM"/>
    </source>
</evidence>
<keyword evidence="6 8" id="KW-1133">Transmembrane helix</keyword>
<accession>A0A0K1JNJ2</accession>
<comment type="subcellular location">
    <subcellularLocation>
        <location evidence="1">Cell membrane</location>
        <topology evidence="1">Multi-pass membrane protein</topology>
    </subcellularLocation>
</comment>
<feature type="transmembrane region" description="Helical" evidence="8">
    <location>
        <begin position="213"/>
        <end position="230"/>
    </location>
</feature>
<evidence type="ECO:0000256" key="5">
    <source>
        <dbReference type="ARBA" id="ARBA00022692"/>
    </source>
</evidence>
<evidence type="ECO:0000256" key="4">
    <source>
        <dbReference type="ARBA" id="ARBA00022475"/>
    </source>
</evidence>
<dbReference type="SUPFAM" id="SSF81345">
    <property type="entry name" value="ABC transporter involved in vitamin B12 uptake, BtuC"/>
    <property type="match status" value="1"/>
</dbReference>
<sequence length="352" mass="35500">MSPTAPLTRPPSTVRIGSSIRLRTDRRAVVVCVALAALCVVAAFVTLGTGSLPVSPMEVLRTVVGRGAAGNDFVVMDIGLPRACNALLVGAALGVAGALIQALTRNPLGSPDVVGFDSGAATGALIGLLILNVGPSGVSTLAVVGGLATAAAVYFFSAGGSGNGYRLILVGIGVGATLTAVNSYLLTRSRSYDSLVAARWLAGSLNDSTWRDVTVIGIGLVLLLPCGVALSRQLRIFQLGEETAAALGVRVGRLHIAVLAVSVGLAALAISTAGPVSFVALVAPQLVARVTRGAAPQVVSSALMGALLLTVSDFVAQRAFGSTDLPVGVVTGGVGGVYLVWLLSREWRKVSA</sequence>
<feature type="transmembrane region" description="Helical" evidence="8">
    <location>
        <begin position="167"/>
        <end position="186"/>
    </location>
</feature>
<dbReference type="RefSeq" id="WP_052595922.1">
    <property type="nucleotide sequence ID" value="NZ_CP011112.1"/>
</dbReference>
<dbReference type="InterPro" id="IPR037294">
    <property type="entry name" value="ABC_BtuC-like"/>
</dbReference>
<evidence type="ECO:0000256" key="1">
    <source>
        <dbReference type="ARBA" id="ARBA00004651"/>
    </source>
</evidence>
<evidence type="ECO:0000256" key="6">
    <source>
        <dbReference type="ARBA" id="ARBA00022989"/>
    </source>
</evidence>
<dbReference type="EMBL" id="CP011112">
    <property type="protein sequence ID" value="AKU18277.1"/>
    <property type="molecule type" value="Genomic_DNA"/>
</dbReference>
<dbReference type="GO" id="GO:0033214">
    <property type="term" value="P:siderophore-iron import into cell"/>
    <property type="evidence" value="ECO:0007669"/>
    <property type="project" value="TreeGrafter"/>
</dbReference>
<feature type="transmembrane region" description="Helical" evidence="8">
    <location>
        <begin position="86"/>
        <end position="104"/>
    </location>
</feature>
<comment type="similarity">
    <text evidence="2">Belongs to the binding-protein-dependent transport system permease family. FecCD subfamily.</text>
</comment>
<feature type="transmembrane region" description="Helical" evidence="8">
    <location>
        <begin position="113"/>
        <end position="131"/>
    </location>
</feature>
<keyword evidence="5 8" id="KW-0812">Transmembrane</keyword>
<dbReference type="Gene3D" id="1.10.3470.10">
    <property type="entry name" value="ABC transporter involved in vitamin B12 uptake, BtuC"/>
    <property type="match status" value="1"/>
</dbReference>
<keyword evidence="10" id="KW-1185">Reference proteome</keyword>
<feature type="transmembrane region" description="Helical" evidence="8">
    <location>
        <begin position="256"/>
        <end position="282"/>
    </location>
</feature>
<protein>
    <recommendedName>
        <fullName evidence="11">ABC transporter permease</fullName>
    </recommendedName>
</protein>
<evidence type="ECO:0000256" key="7">
    <source>
        <dbReference type="ARBA" id="ARBA00023136"/>
    </source>
</evidence>
<dbReference type="STRING" id="571913.VV02_24565"/>
<dbReference type="Pfam" id="PF01032">
    <property type="entry name" value="FecCD"/>
    <property type="match status" value="1"/>
</dbReference>
<dbReference type="GO" id="GO:0005886">
    <property type="term" value="C:plasma membrane"/>
    <property type="evidence" value="ECO:0007669"/>
    <property type="project" value="UniProtKB-SubCell"/>
</dbReference>
<dbReference type="Proteomes" id="UP000066480">
    <property type="component" value="Chromosome"/>
</dbReference>
<evidence type="ECO:0000313" key="10">
    <source>
        <dbReference type="Proteomes" id="UP000066480"/>
    </source>
</evidence>
<dbReference type="AlphaFoldDB" id="A0A0K1JNJ2"/>
<evidence type="ECO:0000256" key="2">
    <source>
        <dbReference type="ARBA" id="ARBA00007935"/>
    </source>
</evidence>
<dbReference type="InterPro" id="IPR000522">
    <property type="entry name" value="ABC_transptr_permease_BtuC"/>
</dbReference>
<dbReference type="OrthoDB" id="4455417at2"/>
<proteinExistence type="inferred from homology"/>
<keyword evidence="3" id="KW-0813">Transport</keyword>
<dbReference type="PANTHER" id="PTHR30472">
    <property type="entry name" value="FERRIC ENTEROBACTIN TRANSPORT SYSTEM PERMEASE PROTEIN"/>
    <property type="match status" value="1"/>
</dbReference>
<feature type="transmembrane region" description="Helical" evidence="8">
    <location>
        <begin position="327"/>
        <end position="344"/>
    </location>
</feature>
<dbReference type="KEGG" id="lmoi:VV02_24565"/>
<reference evidence="9 10" key="1">
    <citation type="submission" date="2015-03" db="EMBL/GenBank/DDBJ databases">
        <title>Luteipulveratus halotolerans sp. nov., a novel actinobacterium (Dermacoccaceae) from Sarawak, Malaysia.</title>
        <authorList>
            <person name="Juboi H."/>
            <person name="Basik A."/>
            <person name="Shamsul S.S."/>
            <person name="Arnold P."/>
            <person name="Schmitt E.K."/>
            <person name="Sanglier J.-J."/>
            <person name="Yeo T."/>
        </authorList>
    </citation>
    <scope>NUCLEOTIDE SEQUENCE [LARGE SCALE GENOMIC DNA]</scope>
    <source>
        <strain evidence="9 10">MN07-A0370</strain>
    </source>
</reference>
<keyword evidence="7 8" id="KW-0472">Membrane</keyword>
<evidence type="ECO:0000313" key="9">
    <source>
        <dbReference type="EMBL" id="AKU18277.1"/>
    </source>
</evidence>
<name>A0A0K1JNJ2_9MICO</name>
<gene>
    <name evidence="9" type="ORF">VV02_24565</name>
</gene>